<keyword evidence="5 11" id="KW-0479">Metal-binding</keyword>
<dbReference type="InterPro" id="IPR000594">
    <property type="entry name" value="ThiF_NAD_FAD-bd"/>
</dbReference>
<dbReference type="GO" id="GO:0046872">
    <property type="term" value="F:metal ion binding"/>
    <property type="evidence" value="ECO:0007669"/>
    <property type="project" value="UniProtKB-KW"/>
</dbReference>
<comment type="subcellular location">
    <subcellularLocation>
        <location evidence="1">Cytoplasm</location>
        <location evidence="1">Cytosol</location>
    </subcellularLocation>
</comment>
<sequence length="443" mass="48806">MSESDINKLLTDISNLREQLKEKENNLVKLMSNGCENGSNKYCANLNPEDITRYSRQMLVPEVGIDGQEAINNAKVLVVGAGGLGCPASVYLASAGIGELAIIDYDEVELSNLHRQILHNENDVNKAKVDSAFEKLQSINRRIKIVPLKLHADSTTIKELFKNNTYDVVIDGSDNVATRYLLNDVCVFNKVPLVSGSALQLEGQLTVYNYQGGPCYRCLFPVPPPPETVTSCGDGGVVGPVPGVIGVLEALEAIKIIIKSPGVLSGRLLLFDGSITKFRDVKLRTRNSKCAVCGEEPTITDLIDYEQFCGAAAHDKVINIDILDSTDHINVKELSTKIGKNNCLVIDVRPSLQFQMCRLPNTHNIPLTDLKKPESLDKIRNLINEHNLGENGEVYLLCRRGNDSQRAVTEIKRNMPDVTVKFLNVKDGLHGYAMEIDKSFPVF</sequence>
<dbReference type="InterPro" id="IPR045886">
    <property type="entry name" value="ThiF/MoeB/HesA"/>
</dbReference>
<dbReference type="GO" id="GO:0005524">
    <property type="term" value="F:ATP binding"/>
    <property type="evidence" value="ECO:0007669"/>
    <property type="project" value="UniProtKB-KW"/>
</dbReference>
<evidence type="ECO:0000256" key="3">
    <source>
        <dbReference type="ARBA" id="ARBA00022679"/>
    </source>
</evidence>
<feature type="binding site" evidence="11">
    <location>
        <position position="104"/>
    </location>
    <ligand>
        <name>ATP</name>
        <dbReference type="ChEBI" id="CHEBI:30616"/>
    </ligand>
</feature>
<evidence type="ECO:0000256" key="8">
    <source>
        <dbReference type="ARBA" id="ARBA00022840"/>
    </source>
</evidence>
<feature type="coiled-coil region" evidence="12">
    <location>
        <begin position="6"/>
        <end position="33"/>
    </location>
</feature>
<dbReference type="Proteomes" id="UP000625711">
    <property type="component" value="Unassembled WGS sequence"/>
</dbReference>
<keyword evidence="2 11" id="KW-0963">Cytoplasm</keyword>
<feature type="binding site" evidence="11">
    <location>
        <position position="290"/>
    </location>
    <ligand>
        <name>Zn(2+)</name>
        <dbReference type="ChEBI" id="CHEBI:29105"/>
    </ligand>
</feature>
<evidence type="ECO:0000259" key="13">
    <source>
        <dbReference type="PROSITE" id="PS50206"/>
    </source>
</evidence>
<dbReference type="FunFam" id="3.40.250.10:FF:000014">
    <property type="entry name" value="Adenylyltransferase and sulfurtransferase MOCS3"/>
    <property type="match status" value="1"/>
</dbReference>
<dbReference type="EMBL" id="JAACXV010014339">
    <property type="protein sequence ID" value="KAF7268153.1"/>
    <property type="molecule type" value="Genomic_DNA"/>
</dbReference>
<dbReference type="PANTHER" id="PTHR10953">
    <property type="entry name" value="UBIQUITIN-ACTIVATING ENZYME E1"/>
    <property type="match status" value="1"/>
</dbReference>
<feature type="active site" description="Cysteine persulfide intermediate; for sulfurtransferase activity" evidence="11">
    <location>
        <position position="398"/>
    </location>
</feature>
<evidence type="ECO:0000256" key="9">
    <source>
        <dbReference type="ARBA" id="ARBA00023150"/>
    </source>
</evidence>
<comment type="similarity">
    <text evidence="11">In the N-terminal section; belongs to the HesA/MoeB/ThiF family. UBA4 subfamily.</text>
</comment>
<protein>
    <recommendedName>
        <fullName evidence="11">Adenylyltransferase and sulfurtransferase MOCS3 homolog</fullName>
    </recommendedName>
    <alternativeName>
        <fullName evidence="11">UBA4 homolog</fullName>
    </alternativeName>
    <alternativeName>
        <fullName evidence="11">Ubiquitin-like protein activator 4 homolog</fullName>
    </alternativeName>
    <domain>
        <recommendedName>
            <fullName evidence="11">Adenylyltransferase</fullName>
            <ecNumber evidence="11">2.7.7.-</ecNumber>
        </recommendedName>
    </domain>
    <domain>
        <recommendedName>
            <fullName evidence="11">Sulfurtransferase</fullName>
            <ecNumber evidence="11">2.8.1.-</ecNumber>
        </recommendedName>
    </domain>
</protein>
<dbReference type="CDD" id="cd00757">
    <property type="entry name" value="ThiF_MoeB_HesA_family"/>
    <property type="match status" value="1"/>
</dbReference>
<evidence type="ECO:0000256" key="5">
    <source>
        <dbReference type="ARBA" id="ARBA00022723"/>
    </source>
</evidence>
<dbReference type="GO" id="GO:0070566">
    <property type="term" value="F:adenylyltransferase activity"/>
    <property type="evidence" value="ECO:0007669"/>
    <property type="project" value="InterPro"/>
</dbReference>
<dbReference type="PANTHER" id="PTHR10953:SF102">
    <property type="entry name" value="ADENYLYLTRANSFERASE AND SULFURTRANSFERASE MOCS3"/>
    <property type="match status" value="1"/>
</dbReference>
<dbReference type="InterPro" id="IPR028885">
    <property type="entry name" value="MOCS3/Uba4"/>
</dbReference>
<feature type="binding site" evidence="11">
    <location>
        <begin position="111"/>
        <end position="115"/>
    </location>
    <ligand>
        <name>ATP</name>
        <dbReference type="ChEBI" id="CHEBI:30616"/>
    </ligand>
</feature>
<dbReference type="InterPro" id="IPR035985">
    <property type="entry name" value="Ubiquitin-activating_enz"/>
</dbReference>
<evidence type="ECO:0000313" key="14">
    <source>
        <dbReference type="EMBL" id="KAF7268153.1"/>
    </source>
</evidence>
<dbReference type="FunFam" id="3.40.50.720:FF:000033">
    <property type="entry name" value="Adenylyltransferase and sulfurtransferase MOCS3"/>
    <property type="match status" value="1"/>
</dbReference>
<comment type="function">
    <text evidence="11">Plays a central role in 2-thiolation of mcm(5)S(2)U at tRNA wobble positions of cytosolic tRNA(Lys), tRNA(Glu) and tRNA(Gln). Acts by mediating the C-terminal thiocarboxylation of the sulfur carrier URM1. Its N-terminus first activates URM1 as acyl-adenylate (-COAMP), then the persulfide sulfur on the catalytic cysteine is transferred to URM1 to form thiocarboxylation (-COSH) of its C-terminus. The reaction probably involves hydrogen sulfide that is generated from the persulfide intermediate and that acts as nucleophile towards URM1. Subsequently, a transient disulfide bond is formed. Does not use thiosulfate as sulfur donor; NFS1 probably acting as a sulfur donor for thiocarboxylation reactions.</text>
</comment>
<dbReference type="SUPFAM" id="SSF69572">
    <property type="entry name" value="Activating enzymes of the ubiquitin-like proteins"/>
    <property type="match status" value="1"/>
</dbReference>
<comment type="caution">
    <text evidence="14">The sequence shown here is derived from an EMBL/GenBank/DDBJ whole genome shotgun (WGS) entry which is preliminary data.</text>
</comment>
<dbReference type="GO" id="GO:0006777">
    <property type="term" value="P:Mo-molybdopterin cofactor biosynthetic process"/>
    <property type="evidence" value="ECO:0007669"/>
    <property type="project" value="UniProtKB-UniRule"/>
</dbReference>
<dbReference type="AlphaFoldDB" id="A0A834M293"/>
<dbReference type="InterPro" id="IPR036873">
    <property type="entry name" value="Rhodanese-like_dom_sf"/>
</dbReference>
<dbReference type="PROSITE" id="PS50206">
    <property type="entry name" value="RHODANESE_3"/>
    <property type="match status" value="1"/>
</dbReference>
<dbReference type="EC" id="2.7.7.-" evidence="11"/>
<dbReference type="GO" id="GO:0042292">
    <property type="term" value="F:URM1 activating enzyme activity"/>
    <property type="evidence" value="ECO:0007669"/>
    <property type="project" value="TreeGrafter"/>
</dbReference>
<feature type="binding site" evidence="11">
    <location>
        <position position="83"/>
    </location>
    <ligand>
        <name>ATP</name>
        <dbReference type="ChEBI" id="CHEBI:30616"/>
    </ligand>
</feature>
<evidence type="ECO:0000256" key="11">
    <source>
        <dbReference type="HAMAP-Rule" id="MF_03049"/>
    </source>
</evidence>
<feature type="binding site" evidence="11">
    <location>
        <position position="128"/>
    </location>
    <ligand>
        <name>ATP</name>
        <dbReference type="ChEBI" id="CHEBI:30616"/>
    </ligand>
</feature>
<dbReference type="SMART" id="SM00450">
    <property type="entry name" value="RHOD"/>
    <property type="match status" value="1"/>
</dbReference>
<evidence type="ECO:0000313" key="15">
    <source>
        <dbReference type="Proteomes" id="UP000625711"/>
    </source>
</evidence>
<dbReference type="GO" id="GO:0004792">
    <property type="term" value="F:thiosulfate-cyanide sulfurtransferase activity"/>
    <property type="evidence" value="ECO:0007669"/>
    <property type="project" value="TreeGrafter"/>
</dbReference>
<feature type="active site" description="Glycyl thioester intermediate; for adenylyltransferase activity" evidence="11">
    <location>
        <position position="232"/>
    </location>
</feature>
<evidence type="ECO:0000256" key="1">
    <source>
        <dbReference type="ARBA" id="ARBA00004514"/>
    </source>
</evidence>
<dbReference type="UniPathway" id="UPA00988"/>
<dbReference type="OrthoDB" id="10261062at2759"/>
<dbReference type="NCBIfam" id="NF004281">
    <property type="entry name" value="PRK05690.1"/>
    <property type="match status" value="1"/>
</dbReference>
<keyword evidence="6 11" id="KW-0547">Nucleotide-binding</keyword>
<accession>A0A834M293</accession>
<dbReference type="HAMAP" id="MF_03049">
    <property type="entry name" value="MOCS3_Uba4"/>
    <property type="match status" value="1"/>
</dbReference>
<feature type="binding site" evidence="11">
    <location>
        <begin position="174"/>
        <end position="175"/>
    </location>
    <ligand>
        <name>ATP</name>
        <dbReference type="ChEBI" id="CHEBI:30616"/>
    </ligand>
</feature>
<evidence type="ECO:0000256" key="4">
    <source>
        <dbReference type="ARBA" id="ARBA00022694"/>
    </source>
</evidence>
<keyword evidence="9 11" id="KW-0501">Molybdenum cofactor biosynthesis</keyword>
<dbReference type="Pfam" id="PF00581">
    <property type="entry name" value="Rhodanese"/>
    <property type="match status" value="1"/>
</dbReference>
<name>A0A834M293_RHYFE</name>
<evidence type="ECO:0000256" key="7">
    <source>
        <dbReference type="ARBA" id="ARBA00022833"/>
    </source>
</evidence>
<feature type="binding site" evidence="11">
    <location>
        <position position="218"/>
    </location>
    <ligand>
        <name>Zn(2+)</name>
        <dbReference type="ChEBI" id="CHEBI:29105"/>
    </ligand>
</feature>
<reference evidence="14" key="1">
    <citation type="submission" date="2020-08" db="EMBL/GenBank/DDBJ databases">
        <title>Genome sequencing and assembly of the red palm weevil Rhynchophorus ferrugineus.</title>
        <authorList>
            <person name="Dias G.B."/>
            <person name="Bergman C.M."/>
            <person name="Manee M."/>
        </authorList>
    </citation>
    <scope>NUCLEOTIDE SEQUENCE</scope>
    <source>
        <strain evidence="14">AA-2017</strain>
        <tissue evidence="14">Whole larva</tissue>
    </source>
</reference>
<keyword evidence="7 11" id="KW-0862">Zinc</keyword>
<evidence type="ECO:0000256" key="6">
    <source>
        <dbReference type="ARBA" id="ARBA00022741"/>
    </source>
</evidence>
<organism evidence="14 15">
    <name type="scientific">Rhynchophorus ferrugineus</name>
    <name type="common">Red palm weevil</name>
    <name type="synonym">Curculio ferrugineus</name>
    <dbReference type="NCBI Taxonomy" id="354439"/>
    <lineage>
        <taxon>Eukaryota</taxon>
        <taxon>Metazoa</taxon>
        <taxon>Ecdysozoa</taxon>
        <taxon>Arthropoda</taxon>
        <taxon>Hexapoda</taxon>
        <taxon>Insecta</taxon>
        <taxon>Pterygota</taxon>
        <taxon>Neoptera</taxon>
        <taxon>Endopterygota</taxon>
        <taxon>Coleoptera</taxon>
        <taxon>Polyphaga</taxon>
        <taxon>Cucujiformia</taxon>
        <taxon>Curculionidae</taxon>
        <taxon>Dryophthorinae</taxon>
        <taxon>Rhynchophorus</taxon>
    </lineage>
</organism>
<evidence type="ECO:0000256" key="12">
    <source>
        <dbReference type="SAM" id="Coils"/>
    </source>
</evidence>
<dbReference type="Gene3D" id="3.40.250.10">
    <property type="entry name" value="Rhodanese-like domain"/>
    <property type="match status" value="1"/>
</dbReference>
<dbReference type="Gene3D" id="3.40.50.720">
    <property type="entry name" value="NAD(P)-binding Rossmann-like Domain"/>
    <property type="match status" value="1"/>
</dbReference>
<gene>
    <name evidence="14" type="ORF">GWI33_018618</name>
</gene>
<feature type="domain" description="Rhodanese" evidence="13">
    <location>
        <begin position="339"/>
        <end position="441"/>
    </location>
</feature>
<keyword evidence="10 11" id="KW-0511">Multifunctional enzyme</keyword>
<dbReference type="GO" id="GO:0032447">
    <property type="term" value="P:protein urmylation"/>
    <property type="evidence" value="ECO:0007669"/>
    <property type="project" value="TreeGrafter"/>
</dbReference>
<dbReference type="Pfam" id="PF00899">
    <property type="entry name" value="ThiF"/>
    <property type="match status" value="1"/>
</dbReference>
<keyword evidence="3 11" id="KW-0808">Transferase</keyword>
<feature type="binding site" evidence="11">
    <location>
        <position position="215"/>
    </location>
    <ligand>
        <name>Zn(2+)</name>
        <dbReference type="ChEBI" id="CHEBI:29105"/>
    </ligand>
</feature>
<feature type="binding site" evidence="11">
    <location>
        <position position="293"/>
    </location>
    <ligand>
        <name>Zn(2+)</name>
        <dbReference type="ChEBI" id="CHEBI:29105"/>
    </ligand>
</feature>
<keyword evidence="15" id="KW-1185">Reference proteome</keyword>
<keyword evidence="12" id="KW-0175">Coiled coil</keyword>
<proteinExistence type="inferred from homology"/>
<dbReference type="GO" id="GO:0002143">
    <property type="term" value="P:tRNA wobble position uridine thiolation"/>
    <property type="evidence" value="ECO:0007669"/>
    <property type="project" value="InterPro"/>
</dbReference>
<comment type="pathway">
    <text evidence="11">tRNA modification; 5-methoxycarbonylmethyl-2-thiouridine-tRNA biosynthesis.</text>
</comment>
<keyword evidence="4 11" id="KW-0819">tRNA processing</keyword>
<evidence type="ECO:0000256" key="2">
    <source>
        <dbReference type="ARBA" id="ARBA00022490"/>
    </source>
</evidence>
<dbReference type="EC" id="2.8.1.-" evidence="11"/>
<comment type="cofactor">
    <cofactor evidence="11">
        <name>Zn(2+)</name>
        <dbReference type="ChEBI" id="CHEBI:29105"/>
    </cofactor>
    <text evidence="11">Binds 1 zinc ion per subunit.</text>
</comment>
<dbReference type="GO" id="GO:0005829">
    <property type="term" value="C:cytosol"/>
    <property type="evidence" value="ECO:0007669"/>
    <property type="project" value="UniProtKB-SubCell"/>
</dbReference>
<keyword evidence="8 11" id="KW-0067">ATP-binding</keyword>
<evidence type="ECO:0000256" key="10">
    <source>
        <dbReference type="ARBA" id="ARBA00023268"/>
    </source>
</evidence>
<dbReference type="InterPro" id="IPR001763">
    <property type="entry name" value="Rhodanese-like_dom"/>
</dbReference>